<protein>
    <submittedName>
        <fullName evidence="2">Uncharacterized protein</fullName>
    </submittedName>
</protein>
<gene>
    <name evidence="2" type="ORF">NDU88_001647</name>
</gene>
<reference evidence="2" key="1">
    <citation type="journal article" date="2022" name="bioRxiv">
        <title>Sequencing and chromosome-scale assembly of the giantPleurodeles waltlgenome.</title>
        <authorList>
            <person name="Brown T."/>
            <person name="Elewa A."/>
            <person name="Iarovenko S."/>
            <person name="Subramanian E."/>
            <person name="Araus A.J."/>
            <person name="Petzold A."/>
            <person name="Susuki M."/>
            <person name="Suzuki K.-i.T."/>
            <person name="Hayashi T."/>
            <person name="Toyoda A."/>
            <person name="Oliveira C."/>
            <person name="Osipova E."/>
            <person name="Leigh N.D."/>
            <person name="Simon A."/>
            <person name="Yun M.H."/>
        </authorList>
    </citation>
    <scope>NUCLEOTIDE SEQUENCE</scope>
    <source>
        <strain evidence="2">20211129_DDA</strain>
        <tissue evidence="2">Liver</tissue>
    </source>
</reference>
<accession>A0AAV7KQU4</accession>
<sequence length="86" mass="9841">MGGGADRGARAEARPRSREMAAPGRPEPLSKQKNTPERRRLCAKSYWQSYSGMDSGIFFCFWADKQAEKRKYERQLRLDGARVMVS</sequence>
<keyword evidence="3" id="KW-1185">Reference proteome</keyword>
<feature type="compositionally biased region" description="Basic and acidic residues" evidence="1">
    <location>
        <begin position="28"/>
        <end position="38"/>
    </location>
</feature>
<proteinExistence type="predicted"/>
<dbReference type="EMBL" id="JANPWB010000016">
    <property type="protein sequence ID" value="KAJ1081465.1"/>
    <property type="molecule type" value="Genomic_DNA"/>
</dbReference>
<dbReference type="AlphaFoldDB" id="A0AAV7KQU4"/>
<comment type="caution">
    <text evidence="2">The sequence shown here is derived from an EMBL/GenBank/DDBJ whole genome shotgun (WGS) entry which is preliminary data.</text>
</comment>
<feature type="compositionally biased region" description="Basic and acidic residues" evidence="1">
    <location>
        <begin position="7"/>
        <end position="19"/>
    </location>
</feature>
<name>A0AAV7KQU4_PLEWA</name>
<evidence type="ECO:0000256" key="1">
    <source>
        <dbReference type="SAM" id="MobiDB-lite"/>
    </source>
</evidence>
<dbReference type="Proteomes" id="UP001066276">
    <property type="component" value="Chromosome 12"/>
</dbReference>
<organism evidence="2 3">
    <name type="scientific">Pleurodeles waltl</name>
    <name type="common">Iberian ribbed newt</name>
    <dbReference type="NCBI Taxonomy" id="8319"/>
    <lineage>
        <taxon>Eukaryota</taxon>
        <taxon>Metazoa</taxon>
        <taxon>Chordata</taxon>
        <taxon>Craniata</taxon>
        <taxon>Vertebrata</taxon>
        <taxon>Euteleostomi</taxon>
        <taxon>Amphibia</taxon>
        <taxon>Batrachia</taxon>
        <taxon>Caudata</taxon>
        <taxon>Salamandroidea</taxon>
        <taxon>Salamandridae</taxon>
        <taxon>Pleurodelinae</taxon>
        <taxon>Pleurodeles</taxon>
    </lineage>
</organism>
<evidence type="ECO:0000313" key="2">
    <source>
        <dbReference type="EMBL" id="KAJ1081465.1"/>
    </source>
</evidence>
<evidence type="ECO:0000313" key="3">
    <source>
        <dbReference type="Proteomes" id="UP001066276"/>
    </source>
</evidence>
<feature type="region of interest" description="Disordered" evidence="1">
    <location>
        <begin position="1"/>
        <end position="38"/>
    </location>
</feature>